<dbReference type="OrthoDB" id="3212532at2"/>
<dbReference type="InterPro" id="IPR051704">
    <property type="entry name" value="FAD_aromatic-hydroxylase"/>
</dbReference>
<sequence length="387" mass="40281">MRVAVVGLGSAGPALALLLADAGHEVEVLEREPDPGPVGAGIWLQHLGQEVLDRLGLLDGLRAVSRPVDRVEGVTVSGRTVMDFGYADLPGATPALGVNRGALFSLLHRALLGSAARVRTGVTVTGVRPAAGGAVVETGAGDLGPYDLVVGADGSRSVVRAALGVTRRDRAYGYGALWAVVEDPEGVAGSVLHQCFDGTRRYFGVLPTGIGQASVFWSVPTAAATARDPAGWRAEAARFAGRYSPLLANVETLLPATYRDVAVSTPYRLAAGAAAVLVGDAAHAMSPQLGAGTSLALADAWVLAEELTGDQPLASALAAYARRRAAHWRWYRLWTRAMVPAFQSDLDALAAPRDLLAGPVGRVPWIRAQAVATLVGDRTSPWTRVGL</sequence>
<dbReference type="AlphaFoldDB" id="A0A3L8P6F9"/>
<evidence type="ECO:0000313" key="3">
    <source>
        <dbReference type="Proteomes" id="UP000281708"/>
    </source>
</evidence>
<gene>
    <name evidence="2" type="ORF">D9V37_01510</name>
</gene>
<dbReference type="PRINTS" id="PR00420">
    <property type="entry name" value="RNGMNOXGNASE"/>
</dbReference>
<dbReference type="InterPro" id="IPR036188">
    <property type="entry name" value="FAD/NAD-bd_sf"/>
</dbReference>
<dbReference type="Proteomes" id="UP000281708">
    <property type="component" value="Unassembled WGS sequence"/>
</dbReference>
<evidence type="ECO:0000313" key="2">
    <source>
        <dbReference type="EMBL" id="RLV50674.1"/>
    </source>
</evidence>
<keyword evidence="3" id="KW-1185">Reference proteome</keyword>
<dbReference type="GO" id="GO:0071949">
    <property type="term" value="F:FAD binding"/>
    <property type="evidence" value="ECO:0007669"/>
    <property type="project" value="InterPro"/>
</dbReference>
<feature type="domain" description="FAD-binding" evidence="1">
    <location>
        <begin position="2"/>
        <end position="327"/>
    </location>
</feature>
<name>A0A3L8P6F9_9ACTN</name>
<protein>
    <submittedName>
        <fullName evidence="2">FAD-dependent monooxygenase</fullName>
    </submittedName>
</protein>
<dbReference type="Gene3D" id="3.30.9.10">
    <property type="entry name" value="D-Amino Acid Oxidase, subunit A, domain 2"/>
    <property type="match status" value="1"/>
</dbReference>
<comment type="caution">
    <text evidence="2">The sequence shown here is derived from an EMBL/GenBank/DDBJ whole genome shotgun (WGS) entry which is preliminary data.</text>
</comment>
<proteinExistence type="predicted"/>
<dbReference type="RefSeq" id="WP_121804355.1">
    <property type="nucleotide sequence ID" value="NZ_RDBE01000001.1"/>
</dbReference>
<reference evidence="2 3" key="1">
    <citation type="submission" date="2018-10" db="EMBL/GenBank/DDBJ databases">
        <title>Marmoricola sp. 4Q3S-7 whole genome shotgun sequence.</title>
        <authorList>
            <person name="Li F."/>
        </authorList>
    </citation>
    <scope>NUCLEOTIDE SEQUENCE [LARGE SCALE GENOMIC DNA]</scope>
    <source>
        <strain evidence="2 3">4Q3S-7</strain>
    </source>
</reference>
<organism evidence="2 3">
    <name type="scientific">Nocardioides mangrovicus</name>
    <dbReference type="NCBI Taxonomy" id="2478913"/>
    <lineage>
        <taxon>Bacteria</taxon>
        <taxon>Bacillati</taxon>
        <taxon>Actinomycetota</taxon>
        <taxon>Actinomycetes</taxon>
        <taxon>Propionibacteriales</taxon>
        <taxon>Nocardioidaceae</taxon>
        <taxon>Nocardioides</taxon>
    </lineage>
</organism>
<dbReference type="Gene3D" id="3.50.50.60">
    <property type="entry name" value="FAD/NAD(P)-binding domain"/>
    <property type="match status" value="1"/>
</dbReference>
<accession>A0A3L8P6F9</accession>
<keyword evidence="2" id="KW-0503">Monooxygenase</keyword>
<keyword evidence="2" id="KW-0560">Oxidoreductase</keyword>
<dbReference type="Pfam" id="PF01494">
    <property type="entry name" value="FAD_binding_3"/>
    <property type="match status" value="1"/>
</dbReference>
<dbReference type="PANTHER" id="PTHR46865">
    <property type="entry name" value="OXIDOREDUCTASE-RELATED"/>
    <property type="match status" value="1"/>
</dbReference>
<dbReference type="GO" id="GO:0004497">
    <property type="term" value="F:monooxygenase activity"/>
    <property type="evidence" value="ECO:0007669"/>
    <property type="project" value="UniProtKB-KW"/>
</dbReference>
<dbReference type="EMBL" id="RDBE01000001">
    <property type="protein sequence ID" value="RLV50674.1"/>
    <property type="molecule type" value="Genomic_DNA"/>
</dbReference>
<dbReference type="InterPro" id="IPR002938">
    <property type="entry name" value="FAD-bd"/>
</dbReference>
<dbReference type="SUPFAM" id="SSF51905">
    <property type="entry name" value="FAD/NAD(P)-binding domain"/>
    <property type="match status" value="1"/>
</dbReference>
<evidence type="ECO:0000259" key="1">
    <source>
        <dbReference type="Pfam" id="PF01494"/>
    </source>
</evidence>